<sequence>MYTKDGENYFIVDAHIALWDARPENQLNIHGKQFIDCFYDYHRNLSPESEVWPYEEYLYQGGDRLMKDLFEDGYVDHAIFQPARLGEFYKNGFGQTEEAFALTQKHPGKLTYNHNFDPRFGEEGLRQLRRDAERFGLKGVKLYTAEWHGDSRGYKLDDPWTYRYLEVCQELGIKNIHVHKGPTIRPLDRDAFDVADVDKVATDFTELNFVVEHCGLPRLEDFCWIATQEPNVHAGLAVAIPFIHTRPKYFGQIIGELLYWLDENRIQFSSDYALWTPRWLVERFVDFQIPEELTEYAPLTVAQKKKILGLNAAAMYDIEVPAECRLPVEAGTDAGTEAVAVA</sequence>
<evidence type="ECO:0000313" key="3">
    <source>
        <dbReference type="Proteomes" id="UP000318578"/>
    </source>
</evidence>
<protein>
    <submittedName>
        <fullName evidence="2">Amidohydrolase</fullName>
    </submittedName>
</protein>
<evidence type="ECO:0000313" key="2">
    <source>
        <dbReference type="EMBL" id="TVT22274.1"/>
    </source>
</evidence>
<dbReference type="PANTHER" id="PTHR42889:SF1">
    <property type="entry name" value="BLR3681 PROTEIN"/>
    <property type="match status" value="1"/>
</dbReference>
<organism evidence="2 3">
    <name type="scientific">Amycolatopsis acidiphila</name>
    <dbReference type="NCBI Taxonomy" id="715473"/>
    <lineage>
        <taxon>Bacteria</taxon>
        <taxon>Bacillati</taxon>
        <taxon>Actinomycetota</taxon>
        <taxon>Actinomycetes</taxon>
        <taxon>Pseudonocardiales</taxon>
        <taxon>Pseudonocardiaceae</taxon>
        <taxon>Amycolatopsis</taxon>
    </lineage>
</organism>
<dbReference type="Gene3D" id="3.20.20.140">
    <property type="entry name" value="Metal-dependent hydrolases"/>
    <property type="match status" value="1"/>
</dbReference>
<gene>
    <name evidence="2" type="ORF">FNH06_13915</name>
</gene>
<feature type="domain" description="Amidohydrolase-related" evidence="1">
    <location>
        <begin position="12"/>
        <end position="318"/>
    </location>
</feature>
<dbReference type="SUPFAM" id="SSF51556">
    <property type="entry name" value="Metallo-dependent hydrolases"/>
    <property type="match status" value="1"/>
</dbReference>
<proteinExistence type="predicted"/>
<name>A0A558ADC7_9PSEU</name>
<dbReference type="EMBL" id="VJZA01000019">
    <property type="protein sequence ID" value="TVT22274.1"/>
    <property type="molecule type" value="Genomic_DNA"/>
</dbReference>
<dbReference type="OrthoDB" id="7325417at2"/>
<dbReference type="GO" id="GO:0016787">
    <property type="term" value="F:hydrolase activity"/>
    <property type="evidence" value="ECO:0007669"/>
    <property type="project" value="UniProtKB-KW"/>
</dbReference>
<dbReference type="Proteomes" id="UP000318578">
    <property type="component" value="Unassembled WGS sequence"/>
</dbReference>
<dbReference type="RefSeq" id="WP_144638305.1">
    <property type="nucleotide sequence ID" value="NZ_BNAX01000006.1"/>
</dbReference>
<comment type="caution">
    <text evidence="2">The sequence shown here is derived from an EMBL/GenBank/DDBJ whole genome shotgun (WGS) entry which is preliminary data.</text>
</comment>
<dbReference type="AlphaFoldDB" id="A0A558ADC7"/>
<evidence type="ECO:0000259" key="1">
    <source>
        <dbReference type="Pfam" id="PF04909"/>
    </source>
</evidence>
<dbReference type="Pfam" id="PF04909">
    <property type="entry name" value="Amidohydro_2"/>
    <property type="match status" value="1"/>
</dbReference>
<dbReference type="InterPro" id="IPR006680">
    <property type="entry name" value="Amidohydro-rel"/>
</dbReference>
<accession>A0A558ADC7</accession>
<dbReference type="InterPro" id="IPR032466">
    <property type="entry name" value="Metal_Hydrolase"/>
</dbReference>
<keyword evidence="2" id="KW-0378">Hydrolase</keyword>
<reference evidence="2 3" key="1">
    <citation type="submission" date="2019-07" db="EMBL/GenBank/DDBJ databases">
        <title>New species of Amycolatopsis and Streptomyces.</title>
        <authorList>
            <person name="Duangmal K."/>
            <person name="Teo W.F.A."/>
            <person name="Lipun K."/>
        </authorList>
    </citation>
    <scope>NUCLEOTIDE SEQUENCE [LARGE SCALE GENOMIC DNA]</scope>
    <source>
        <strain evidence="2 3">JCM 30562</strain>
    </source>
</reference>
<dbReference type="PANTHER" id="PTHR42889">
    <property type="entry name" value="BLR3681 PROTEIN"/>
    <property type="match status" value="1"/>
</dbReference>
<keyword evidence="3" id="KW-1185">Reference proteome</keyword>